<dbReference type="SUPFAM" id="SSF55469">
    <property type="entry name" value="FMN-dependent nitroreductase-like"/>
    <property type="match status" value="1"/>
</dbReference>
<dbReference type="STRING" id="81858.BST23_17905"/>
<dbReference type="PANTHER" id="PTHR23026">
    <property type="entry name" value="NADPH NITROREDUCTASE"/>
    <property type="match status" value="1"/>
</dbReference>
<dbReference type="GO" id="GO:0016491">
    <property type="term" value="F:oxidoreductase activity"/>
    <property type="evidence" value="ECO:0007669"/>
    <property type="project" value="InterPro"/>
</dbReference>
<reference evidence="2 3" key="1">
    <citation type="submission" date="2017-02" db="EMBL/GenBank/DDBJ databases">
        <title>The new phylogeny of genus Mycobacterium.</title>
        <authorList>
            <person name="Tortoli E."/>
            <person name="Trovato A."/>
            <person name="Cirillo D.M."/>
        </authorList>
    </citation>
    <scope>NUCLEOTIDE SEQUENCE [LARGE SCALE GENOMIC DNA]</scope>
    <source>
        <strain evidence="2 3">FI-09383</strain>
    </source>
</reference>
<proteinExistence type="predicted"/>
<sequence length="233" mass="25930">MTDIPTAEEALARLDMPLIEAMMTQRAVRRVLPDPVDDAVVRKCIELALRAPTGSNGQNWEFIVVKDRRVKERLGKRYRQAWSLYGAVGRRVTAGDESMQKILRAVQWQVDHFTEIPVLVVPCLRGGMRLPYMPSPFVGESSFFGSIYPSVQNLLLAARAMGLGASLITLPLWSVTSARRALGLPLTVTPVCVVPLGWPRGRYGPTTRKPVEEVVHLDGYGYRAWLDASSSNR</sequence>
<dbReference type="InterPro" id="IPR050627">
    <property type="entry name" value="Nitroreductase/BluB"/>
</dbReference>
<organism evidence="2 3">
    <name type="scientific">Mycolicibacterium elephantis</name>
    <dbReference type="NCBI Taxonomy" id="81858"/>
    <lineage>
        <taxon>Bacteria</taxon>
        <taxon>Bacillati</taxon>
        <taxon>Actinomycetota</taxon>
        <taxon>Actinomycetes</taxon>
        <taxon>Mycobacteriales</taxon>
        <taxon>Mycobacteriaceae</taxon>
        <taxon>Mycolicibacterium</taxon>
    </lineage>
</organism>
<protein>
    <submittedName>
        <fullName evidence="2">Nitroreductase</fullName>
    </submittedName>
</protein>
<dbReference type="PANTHER" id="PTHR23026:SF123">
    <property type="entry name" value="NAD(P)H NITROREDUCTASE RV3131-RELATED"/>
    <property type="match status" value="1"/>
</dbReference>
<evidence type="ECO:0000259" key="1">
    <source>
        <dbReference type="Pfam" id="PF00881"/>
    </source>
</evidence>
<dbReference type="EMBL" id="MVHP01000022">
    <property type="protein sequence ID" value="ORA63686.1"/>
    <property type="molecule type" value="Genomic_DNA"/>
</dbReference>
<dbReference type="RefSeq" id="WP_046750988.1">
    <property type="nucleotide sequence ID" value="NZ_LBNO01000010.1"/>
</dbReference>
<dbReference type="Pfam" id="PF00881">
    <property type="entry name" value="Nitroreductase"/>
    <property type="match status" value="1"/>
</dbReference>
<evidence type="ECO:0000313" key="3">
    <source>
        <dbReference type="Proteomes" id="UP000192772"/>
    </source>
</evidence>
<accession>A0A0M2ZJC9</accession>
<feature type="domain" description="Nitroreductase" evidence="1">
    <location>
        <begin position="25"/>
        <end position="198"/>
    </location>
</feature>
<dbReference type="CDD" id="cd02062">
    <property type="entry name" value="Nitro_FMN_reductase"/>
    <property type="match status" value="1"/>
</dbReference>
<dbReference type="Gene3D" id="3.40.109.10">
    <property type="entry name" value="NADH Oxidase"/>
    <property type="match status" value="1"/>
</dbReference>
<gene>
    <name evidence="2" type="ORF">BST23_17905</name>
</gene>
<dbReference type="InterPro" id="IPR000415">
    <property type="entry name" value="Nitroreductase-like"/>
</dbReference>
<comment type="caution">
    <text evidence="2">The sequence shown here is derived from an EMBL/GenBank/DDBJ whole genome shotgun (WGS) entry which is preliminary data.</text>
</comment>
<dbReference type="AlphaFoldDB" id="A0A0M2ZJC9"/>
<name>A0A0M2ZJC9_9MYCO</name>
<dbReference type="Proteomes" id="UP000192772">
    <property type="component" value="Unassembled WGS sequence"/>
</dbReference>
<evidence type="ECO:0000313" key="2">
    <source>
        <dbReference type="EMBL" id="ORA63686.1"/>
    </source>
</evidence>
<dbReference type="OrthoDB" id="9798230at2"/>
<dbReference type="InterPro" id="IPR029479">
    <property type="entry name" value="Nitroreductase"/>
</dbReference>